<dbReference type="eggNOG" id="arCOG04054">
    <property type="taxonomic scope" value="Archaea"/>
</dbReference>
<dbReference type="EMBL" id="CP000505">
    <property type="protein sequence ID" value="ABL78103.1"/>
    <property type="molecule type" value="Genomic_DNA"/>
</dbReference>
<evidence type="ECO:0000313" key="3">
    <source>
        <dbReference type="Proteomes" id="UP000000641"/>
    </source>
</evidence>
<evidence type="ECO:0000313" key="2">
    <source>
        <dbReference type="EMBL" id="ABL78103.1"/>
    </source>
</evidence>
<dbReference type="EnsemblBacteria" id="ABL78103">
    <property type="protein sequence ID" value="ABL78103"/>
    <property type="gene ID" value="Tpen_0701"/>
</dbReference>
<keyword evidence="3" id="KW-1185">Reference proteome</keyword>
<proteinExistence type="predicted"/>
<organism evidence="2 3">
    <name type="scientific">Thermofilum pendens (strain DSM 2475 / Hrk 5)</name>
    <dbReference type="NCBI Taxonomy" id="368408"/>
    <lineage>
        <taxon>Archaea</taxon>
        <taxon>Thermoproteota</taxon>
        <taxon>Thermoprotei</taxon>
        <taxon>Thermofilales</taxon>
        <taxon>Thermofilaceae</taxon>
        <taxon>Thermofilum</taxon>
    </lineage>
</organism>
<gene>
    <name evidence="2" type="ordered locus">Tpen_0701</name>
</gene>
<dbReference type="KEGG" id="tpe:Tpen_0701"/>
<name>A1RY23_THEPD</name>
<feature type="domain" description="PRC-barrel" evidence="1">
    <location>
        <begin position="47"/>
        <end position="107"/>
    </location>
</feature>
<dbReference type="SUPFAM" id="SSF50346">
    <property type="entry name" value="PRC-barrel domain"/>
    <property type="match status" value="1"/>
</dbReference>
<dbReference type="InterPro" id="IPR027275">
    <property type="entry name" value="PRC-brl_dom"/>
</dbReference>
<sequence>MNVICTSFPFANNLPREYVLKSPLKHMTFEEVMRGIVLSEITDRKLLEKIVGKVVYRRSGEKVGKIWKIYVSKREKQPIKVVLKTDSNGKIVVPPERIRVENNRIILLDHSQEAILSIIGRLSDIAEELRKLRDELLVLDEKLISGEIPREEYNVARSRIERKKVHLRMEASTLLDALNHMVQSGEVTLNKEEERRIYEIMDVLSLSLPAIPLRELEKIFG</sequence>
<dbReference type="AlphaFoldDB" id="A1RY23"/>
<protein>
    <recommendedName>
        <fullName evidence="1">PRC-barrel domain-containing protein</fullName>
    </recommendedName>
</protein>
<accession>A1RY23</accession>
<reference evidence="3" key="1">
    <citation type="journal article" date="2008" name="J. Bacteriol.">
        <title>Genome sequence of Thermofilum pendens reveals an exceptional loss of biosynthetic pathways without genome reduction.</title>
        <authorList>
            <person name="Anderson I."/>
            <person name="Rodriguez J."/>
            <person name="Susanti D."/>
            <person name="Porat I."/>
            <person name="Reich C."/>
            <person name="Ulrich L.E."/>
            <person name="Elkins J.G."/>
            <person name="Mavromatis K."/>
            <person name="Lykidis A."/>
            <person name="Kim E."/>
            <person name="Thompson L.S."/>
            <person name="Nolan M."/>
            <person name="Land M."/>
            <person name="Copeland A."/>
            <person name="Lapidus A."/>
            <person name="Lucas S."/>
            <person name="Detter C."/>
            <person name="Zhulin I.B."/>
            <person name="Olsen G.J."/>
            <person name="Whitman W."/>
            <person name="Mukhopadhyay B."/>
            <person name="Bristow J."/>
            <person name="Kyrpides N."/>
        </authorList>
    </citation>
    <scope>NUCLEOTIDE SEQUENCE [LARGE SCALE GENOMIC DNA]</scope>
    <source>
        <strain evidence="3">DSM 2475 / Hrk 5</strain>
    </source>
</reference>
<dbReference type="Proteomes" id="UP000000641">
    <property type="component" value="Chromosome"/>
</dbReference>
<dbReference type="InterPro" id="IPR011033">
    <property type="entry name" value="PRC_barrel-like_sf"/>
</dbReference>
<dbReference type="HOGENOM" id="CLU_1399804_0_0_2"/>
<dbReference type="Pfam" id="PF05239">
    <property type="entry name" value="PRC"/>
    <property type="match status" value="1"/>
</dbReference>
<evidence type="ECO:0000259" key="1">
    <source>
        <dbReference type="Pfam" id="PF05239"/>
    </source>
</evidence>